<sequence length="36" mass="3819">IHRPSSLARTAAQCELTGGRTCTVRPETGATTTLFD</sequence>
<proteinExistence type="predicted"/>
<gene>
    <name evidence="1" type="ORF">PENANT_c360G02997</name>
</gene>
<dbReference type="Proteomes" id="UP000191672">
    <property type="component" value="Unassembled WGS sequence"/>
</dbReference>
<feature type="non-terminal residue" evidence="1">
    <location>
        <position position="36"/>
    </location>
</feature>
<evidence type="ECO:0000313" key="2">
    <source>
        <dbReference type="Proteomes" id="UP000191672"/>
    </source>
</evidence>
<accession>A0A1V6NNU8</accession>
<evidence type="ECO:0000313" key="1">
    <source>
        <dbReference type="EMBL" id="OQD66259.1"/>
    </source>
</evidence>
<dbReference type="EMBL" id="MDYN01000360">
    <property type="protein sequence ID" value="OQD66259.1"/>
    <property type="molecule type" value="Genomic_DNA"/>
</dbReference>
<feature type="non-terminal residue" evidence="1">
    <location>
        <position position="1"/>
    </location>
</feature>
<keyword evidence="2" id="KW-1185">Reference proteome</keyword>
<protein>
    <submittedName>
        <fullName evidence="1">Uncharacterized protein</fullName>
    </submittedName>
</protein>
<comment type="caution">
    <text evidence="1">The sequence shown here is derived from an EMBL/GenBank/DDBJ whole genome shotgun (WGS) entry which is preliminary data.</text>
</comment>
<organism evidence="1 2">
    <name type="scientific">Penicillium antarcticum</name>
    <dbReference type="NCBI Taxonomy" id="416450"/>
    <lineage>
        <taxon>Eukaryota</taxon>
        <taxon>Fungi</taxon>
        <taxon>Dikarya</taxon>
        <taxon>Ascomycota</taxon>
        <taxon>Pezizomycotina</taxon>
        <taxon>Eurotiomycetes</taxon>
        <taxon>Eurotiomycetidae</taxon>
        <taxon>Eurotiales</taxon>
        <taxon>Aspergillaceae</taxon>
        <taxon>Penicillium</taxon>
    </lineage>
</organism>
<dbReference type="AlphaFoldDB" id="A0A1V6NNU8"/>
<name>A0A1V6NNU8_9EURO</name>
<reference evidence="2" key="1">
    <citation type="journal article" date="2017" name="Nat. Microbiol.">
        <title>Global analysis of biosynthetic gene clusters reveals vast potential of secondary metabolite production in Penicillium species.</title>
        <authorList>
            <person name="Nielsen J.C."/>
            <person name="Grijseels S."/>
            <person name="Prigent S."/>
            <person name="Ji B."/>
            <person name="Dainat J."/>
            <person name="Nielsen K.F."/>
            <person name="Frisvad J.C."/>
            <person name="Workman M."/>
            <person name="Nielsen J."/>
        </authorList>
    </citation>
    <scope>NUCLEOTIDE SEQUENCE [LARGE SCALE GENOMIC DNA]</scope>
    <source>
        <strain evidence="2">IBT 31811</strain>
    </source>
</reference>